<feature type="binding site" evidence="2">
    <location>
        <position position="88"/>
    </location>
    <ligand>
        <name>glutathione</name>
        <dbReference type="ChEBI" id="CHEBI:57925"/>
    </ligand>
</feature>
<dbReference type="InterPro" id="IPR047047">
    <property type="entry name" value="GST_Omega-like_C"/>
</dbReference>
<dbReference type="SUPFAM" id="SSF52833">
    <property type="entry name" value="Thioredoxin-like"/>
    <property type="match status" value="1"/>
</dbReference>
<dbReference type="AlphaFoldDB" id="A0A1I7DTR9"/>
<dbReference type="SFLD" id="SFLDS00019">
    <property type="entry name" value="Glutathione_Transferase_(cytos"/>
    <property type="match status" value="1"/>
</dbReference>
<protein>
    <submittedName>
        <fullName evidence="6">Putative glutathione S-transferase</fullName>
    </submittedName>
</protein>
<dbReference type="PANTHER" id="PTHR32419:SF6">
    <property type="entry name" value="GLUTATHIONE S-TRANSFERASE OMEGA-LIKE 1-RELATED"/>
    <property type="match status" value="1"/>
</dbReference>
<feature type="site" description="Lowers pKa of active site Cys" evidence="3">
    <location>
        <position position="287"/>
    </location>
</feature>
<evidence type="ECO:0000313" key="7">
    <source>
        <dbReference type="Proteomes" id="UP000183371"/>
    </source>
</evidence>
<dbReference type="Pfam" id="PF13409">
    <property type="entry name" value="GST_N_2"/>
    <property type="match status" value="1"/>
</dbReference>
<evidence type="ECO:0000256" key="4">
    <source>
        <dbReference type="SAM" id="MobiDB-lite"/>
    </source>
</evidence>
<dbReference type="InterPro" id="IPR016639">
    <property type="entry name" value="GST_Omega/GSH"/>
</dbReference>
<evidence type="ECO:0000256" key="1">
    <source>
        <dbReference type="PIRSR" id="PIRSR015753-1"/>
    </source>
</evidence>
<dbReference type="InterPro" id="IPR036282">
    <property type="entry name" value="Glutathione-S-Trfase_C_sf"/>
</dbReference>
<feature type="site" description="Lowers pKa of active site Cys" evidence="3">
    <location>
        <position position="244"/>
    </location>
</feature>
<evidence type="ECO:0000256" key="3">
    <source>
        <dbReference type="PIRSR" id="PIRSR015753-3"/>
    </source>
</evidence>
<dbReference type="EMBL" id="FPBD01000010">
    <property type="protein sequence ID" value="SFU15035.1"/>
    <property type="molecule type" value="Genomic_DNA"/>
</dbReference>
<sequence>MTMMLIDGQLREKPKGSDGQHHQLSSDIRNWIEADSTAPFPAEVNRYHLYTSHACPWCHRVMVMRALMGLENVISVSEMHPFRDDTGWRIDPALFDETAGVPKDTFLYEAYLRANPIHTGPISVPLLIDKKTGQIVSNNSADIMQMLNKSFGAFAGSSADFYPAELAGQIDQLADYIQTHVNSGAYKAGFASTQAAYDEAVRALFDALDVLDQRLERQRYLLGDSLTEVDWKLFVTLIRFDAVYVTHFKTDLKRLSDFSNLSPYLRELYQIPGIAGTVNFQRMREHYFRSHLHLNPNGIVSIGPQVDLSKPHGREHVGVYQKGAA</sequence>
<evidence type="ECO:0000256" key="2">
    <source>
        <dbReference type="PIRSR" id="PIRSR015753-2"/>
    </source>
</evidence>
<dbReference type="PROSITE" id="PS50405">
    <property type="entry name" value="GST_CTER"/>
    <property type="match status" value="1"/>
</dbReference>
<organism evidence="6 7">
    <name type="scientific">Pseudovibrio denitrificans</name>
    <dbReference type="NCBI Taxonomy" id="258256"/>
    <lineage>
        <taxon>Bacteria</taxon>
        <taxon>Pseudomonadati</taxon>
        <taxon>Pseudomonadota</taxon>
        <taxon>Alphaproteobacteria</taxon>
        <taxon>Hyphomicrobiales</taxon>
        <taxon>Stappiaceae</taxon>
        <taxon>Pseudovibrio</taxon>
    </lineage>
</organism>
<dbReference type="Gene3D" id="1.20.1050.10">
    <property type="match status" value="1"/>
</dbReference>
<dbReference type="GO" id="GO:0004364">
    <property type="term" value="F:glutathione transferase activity"/>
    <property type="evidence" value="ECO:0007669"/>
    <property type="project" value="InterPro"/>
</dbReference>
<dbReference type="Gene3D" id="3.40.30.10">
    <property type="entry name" value="Glutaredoxin"/>
    <property type="match status" value="1"/>
</dbReference>
<evidence type="ECO:0000313" key="6">
    <source>
        <dbReference type="EMBL" id="SFU15035.1"/>
    </source>
</evidence>
<feature type="active site" description="Nucleophile" evidence="1">
    <location>
        <position position="55"/>
    </location>
</feature>
<keyword evidence="7" id="KW-1185">Reference proteome</keyword>
<dbReference type="Pfam" id="PF13410">
    <property type="entry name" value="GST_C_2"/>
    <property type="match status" value="1"/>
</dbReference>
<accession>A0A1I7DTR9</accession>
<dbReference type="GO" id="GO:0005737">
    <property type="term" value="C:cytoplasm"/>
    <property type="evidence" value="ECO:0007669"/>
    <property type="project" value="TreeGrafter"/>
</dbReference>
<dbReference type="SFLD" id="SFLDG01206">
    <property type="entry name" value="Xi.1"/>
    <property type="match status" value="1"/>
</dbReference>
<keyword evidence="6" id="KW-0808">Transferase</keyword>
<dbReference type="SFLD" id="SFLDG01148">
    <property type="entry name" value="Xi_(cytGST)"/>
    <property type="match status" value="1"/>
</dbReference>
<dbReference type="InterPro" id="IPR010987">
    <property type="entry name" value="Glutathione-S-Trfase_C-like"/>
</dbReference>
<feature type="region of interest" description="Disordered" evidence="4">
    <location>
        <begin position="1"/>
        <end position="24"/>
    </location>
</feature>
<dbReference type="InterPro" id="IPR004045">
    <property type="entry name" value="Glutathione_S-Trfase_N"/>
</dbReference>
<feature type="active site" description="Proton donor/acceptor" evidence="1">
    <location>
        <position position="186"/>
    </location>
</feature>
<feature type="compositionally biased region" description="Basic and acidic residues" evidence="4">
    <location>
        <begin position="9"/>
        <end position="21"/>
    </location>
</feature>
<dbReference type="Proteomes" id="UP000183371">
    <property type="component" value="Unassembled WGS sequence"/>
</dbReference>
<gene>
    <name evidence="6" type="ORF">SAMN05444141_110113</name>
</gene>
<dbReference type="CDD" id="cd03190">
    <property type="entry name" value="GST_C_Omega_like"/>
    <property type="match status" value="1"/>
</dbReference>
<feature type="domain" description="GST C-terminal" evidence="5">
    <location>
        <begin position="163"/>
        <end position="287"/>
    </location>
</feature>
<proteinExistence type="predicted"/>
<dbReference type="PIRSF" id="PIRSF015753">
    <property type="entry name" value="GST"/>
    <property type="match status" value="1"/>
</dbReference>
<name>A0A1I7DTR9_9HYPH</name>
<evidence type="ECO:0000259" key="5">
    <source>
        <dbReference type="PROSITE" id="PS50405"/>
    </source>
</evidence>
<dbReference type="PANTHER" id="PTHR32419">
    <property type="entry name" value="GLUTATHIONYL-HYDROQUINONE REDUCTASE"/>
    <property type="match status" value="1"/>
</dbReference>
<dbReference type="InterPro" id="IPR040079">
    <property type="entry name" value="Glutathione_S-Trfase"/>
</dbReference>
<dbReference type="InterPro" id="IPR036249">
    <property type="entry name" value="Thioredoxin-like_sf"/>
</dbReference>
<dbReference type="SUPFAM" id="SSF47616">
    <property type="entry name" value="GST C-terminal domain-like"/>
    <property type="match status" value="1"/>
</dbReference>
<reference evidence="7" key="1">
    <citation type="submission" date="2016-10" db="EMBL/GenBank/DDBJ databases">
        <authorList>
            <person name="Varghese N."/>
            <person name="Submissions S."/>
        </authorList>
    </citation>
    <scope>NUCLEOTIDE SEQUENCE [LARGE SCALE GENOMIC DNA]</scope>
    <source>
        <strain evidence="7">DSM 17465</strain>
    </source>
</reference>